<sequence>MGISRDMQGQVDILRYRMMARRRGPCFLSEEFLVPRWSHGEYFTALAMGLVFLQRLLSKFEFVAVMLQDDYSHRHHSYTQAQQLLSVSGRYSVTSCGTIEGQMVMSPPSLLIRTDLPSECSSLIAPVRVWSANVRSNGKHSSPSSCAGQLSPLQVAGISMVVVACLGATVVSMFFCYYVYKKNQENLAPSQILNELASLGCVLSYICTGVV</sequence>
<comment type="caution">
    <text evidence="2">The sequence shown here is derived from an EMBL/GenBank/DDBJ whole genome shotgun (WGS) entry which is preliminary data.</text>
</comment>
<keyword evidence="1" id="KW-0472">Membrane</keyword>
<accession>A0A9J6H7N4</accession>
<dbReference type="OrthoDB" id="6414001at2759"/>
<proteinExistence type="predicted"/>
<name>A0A9J6H7N4_HAELO</name>
<keyword evidence="1" id="KW-0812">Transmembrane</keyword>
<evidence type="ECO:0000313" key="3">
    <source>
        <dbReference type="Proteomes" id="UP000821853"/>
    </source>
</evidence>
<feature type="transmembrane region" description="Helical" evidence="1">
    <location>
        <begin position="155"/>
        <end position="180"/>
    </location>
</feature>
<dbReference type="VEuPathDB" id="VectorBase:HLOH_051161"/>
<gene>
    <name evidence="2" type="ORF">HPB48_025492</name>
</gene>
<keyword evidence="3" id="KW-1185">Reference proteome</keyword>
<dbReference type="EMBL" id="JABSTR010001244">
    <property type="protein sequence ID" value="KAH9383726.1"/>
    <property type="molecule type" value="Genomic_DNA"/>
</dbReference>
<protein>
    <submittedName>
        <fullName evidence="2">Uncharacterized protein</fullName>
    </submittedName>
</protein>
<evidence type="ECO:0000313" key="2">
    <source>
        <dbReference type="EMBL" id="KAH9383726.1"/>
    </source>
</evidence>
<reference evidence="2 3" key="1">
    <citation type="journal article" date="2020" name="Cell">
        <title>Large-Scale Comparative Analyses of Tick Genomes Elucidate Their Genetic Diversity and Vector Capacities.</title>
        <authorList>
            <consortium name="Tick Genome and Microbiome Consortium (TIGMIC)"/>
            <person name="Jia N."/>
            <person name="Wang J."/>
            <person name="Shi W."/>
            <person name="Du L."/>
            <person name="Sun Y."/>
            <person name="Zhan W."/>
            <person name="Jiang J.F."/>
            <person name="Wang Q."/>
            <person name="Zhang B."/>
            <person name="Ji P."/>
            <person name="Bell-Sakyi L."/>
            <person name="Cui X.M."/>
            <person name="Yuan T.T."/>
            <person name="Jiang B.G."/>
            <person name="Yang W.F."/>
            <person name="Lam T.T."/>
            <person name="Chang Q.C."/>
            <person name="Ding S.J."/>
            <person name="Wang X.J."/>
            <person name="Zhu J.G."/>
            <person name="Ruan X.D."/>
            <person name="Zhao L."/>
            <person name="Wei J.T."/>
            <person name="Ye R.Z."/>
            <person name="Que T.C."/>
            <person name="Du C.H."/>
            <person name="Zhou Y.H."/>
            <person name="Cheng J.X."/>
            <person name="Dai P.F."/>
            <person name="Guo W.B."/>
            <person name="Han X.H."/>
            <person name="Huang E.J."/>
            <person name="Li L.F."/>
            <person name="Wei W."/>
            <person name="Gao Y.C."/>
            <person name="Liu J.Z."/>
            <person name="Shao H.Z."/>
            <person name="Wang X."/>
            <person name="Wang C.C."/>
            <person name="Yang T.C."/>
            <person name="Huo Q.B."/>
            <person name="Li W."/>
            <person name="Chen H.Y."/>
            <person name="Chen S.E."/>
            <person name="Zhou L.G."/>
            <person name="Ni X.B."/>
            <person name="Tian J.H."/>
            <person name="Sheng Y."/>
            <person name="Liu T."/>
            <person name="Pan Y.S."/>
            <person name="Xia L.Y."/>
            <person name="Li J."/>
            <person name="Zhao F."/>
            <person name="Cao W.C."/>
        </authorList>
    </citation>
    <scope>NUCLEOTIDE SEQUENCE [LARGE SCALE GENOMIC DNA]</scope>
    <source>
        <strain evidence="2">HaeL-2018</strain>
    </source>
</reference>
<dbReference type="Proteomes" id="UP000821853">
    <property type="component" value="Unassembled WGS sequence"/>
</dbReference>
<dbReference type="SMR" id="A0A9J6H7N4"/>
<keyword evidence="1" id="KW-1133">Transmembrane helix</keyword>
<evidence type="ECO:0000256" key="1">
    <source>
        <dbReference type="SAM" id="Phobius"/>
    </source>
</evidence>
<dbReference type="AlphaFoldDB" id="A0A9J6H7N4"/>
<organism evidence="2 3">
    <name type="scientific">Haemaphysalis longicornis</name>
    <name type="common">Bush tick</name>
    <dbReference type="NCBI Taxonomy" id="44386"/>
    <lineage>
        <taxon>Eukaryota</taxon>
        <taxon>Metazoa</taxon>
        <taxon>Ecdysozoa</taxon>
        <taxon>Arthropoda</taxon>
        <taxon>Chelicerata</taxon>
        <taxon>Arachnida</taxon>
        <taxon>Acari</taxon>
        <taxon>Parasitiformes</taxon>
        <taxon>Ixodida</taxon>
        <taxon>Ixodoidea</taxon>
        <taxon>Ixodidae</taxon>
        <taxon>Haemaphysalinae</taxon>
        <taxon>Haemaphysalis</taxon>
    </lineage>
</organism>